<gene>
    <name evidence="9" type="ORF">D4765_04800</name>
</gene>
<dbReference type="GO" id="GO:0016301">
    <property type="term" value="F:kinase activity"/>
    <property type="evidence" value="ECO:0007669"/>
    <property type="project" value="UniProtKB-KW"/>
</dbReference>
<protein>
    <recommendedName>
        <fullName evidence="8">PTS EIIB type-3 domain-containing protein</fullName>
    </recommendedName>
</protein>
<feature type="domain" description="PTS EIIB type-3" evidence="8">
    <location>
        <begin position="72"/>
        <end position="177"/>
    </location>
</feature>
<reference evidence="9 10" key="1">
    <citation type="journal article" date="2019" name="Microorganisms">
        <title>Systematic Affiliation and Genome Analysis of Subtercola vilae DB165(T) with Particular Emphasis on Cold Adaptation of an Isolate from a High-Altitude Cold Volcano Lake.</title>
        <authorList>
            <person name="Villalobos A.S."/>
            <person name="Wiese J."/>
            <person name="Imhoff J.F."/>
            <person name="Dorador C."/>
            <person name="Keller A."/>
            <person name="Hentschel U."/>
        </authorList>
    </citation>
    <scope>NUCLEOTIDE SEQUENCE [LARGE SCALE GENOMIC DNA]</scope>
    <source>
        <strain evidence="9 10">DB165</strain>
    </source>
</reference>
<organism evidence="9 10">
    <name type="scientific">Subtercola vilae</name>
    <dbReference type="NCBI Taxonomy" id="2056433"/>
    <lineage>
        <taxon>Bacteria</taxon>
        <taxon>Bacillati</taxon>
        <taxon>Actinomycetota</taxon>
        <taxon>Actinomycetes</taxon>
        <taxon>Micrococcales</taxon>
        <taxon>Microbacteriaceae</taxon>
        <taxon>Subtercola</taxon>
    </lineage>
</organism>
<keyword evidence="5" id="KW-0598">Phosphotransferase system</keyword>
<dbReference type="PANTHER" id="PTHR34581:SF2">
    <property type="entry name" value="PTS SYSTEM N,N'-DIACETYLCHITOBIOSE-SPECIFIC EIIB COMPONENT"/>
    <property type="match status" value="1"/>
</dbReference>
<dbReference type="Pfam" id="PF02302">
    <property type="entry name" value="PTS_IIB"/>
    <property type="match status" value="1"/>
</dbReference>
<dbReference type="InterPro" id="IPR051819">
    <property type="entry name" value="PTS_sugar-specific_EIIB"/>
</dbReference>
<evidence type="ECO:0000259" key="8">
    <source>
        <dbReference type="PROSITE" id="PS51100"/>
    </source>
</evidence>
<evidence type="ECO:0000256" key="6">
    <source>
        <dbReference type="ARBA" id="ARBA00022777"/>
    </source>
</evidence>
<evidence type="ECO:0000256" key="2">
    <source>
        <dbReference type="ARBA" id="ARBA00022553"/>
    </source>
</evidence>
<keyword evidence="6" id="KW-0418">Kinase</keyword>
<keyword evidence="2" id="KW-0597">Phosphoprotein</keyword>
<keyword evidence="3" id="KW-0762">Sugar transport</keyword>
<keyword evidence="10" id="KW-1185">Reference proteome</keyword>
<dbReference type="PANTHER" id="PTHR34581">
    <property type="entry name" value="PTS SYSTEM N,N'-DIACETYLCHITOBIOSE-SPECIFIC EIIB COMPONENT"/>
    <property type="match status" value="1"/>
</dbReference>
<name>A0A4T2C780_9MICO</name>
<dbReference type="InterPro" id="IPR036095">
    <property type="entry name" value="PTS_EIIB-like_sf"/>
</dbReference>
<evidence type="ECO:0000256" key="7">
    <source>
        <dbReference type="PROSITE-ProRule" id="PRU00423"/>
    </source>
</evidence>
<evidence type="ECO:0000313" key="9">
    <source>
        <dbReference type="EMBL" id="TIH39452.1"/>
    </source>
</evidence>
<dbReference type="AlphaFoldDB" id="A0A4T2C780"/>
<dbReference type="PROSITE" id="PS51100">
    <property type="entry name" value="PTS_EIIB_TYPE_3"/>
    <property type="match status" value="1"/>
</dbReference>
<evidence type="ECO:0000256" key="5">
    <source>
        <dbReference type="ARBA" id="ARBA00022683"/>
    </source>
</evidence>
<accession>A0A4T2C780</accession>
<evidence type="ECO:0000313" key="10">
    <source>
        <dbReference type="Proteomes" id="UP000306192"/>
    </source>
</evidence>
<evidence type="ECO:0000256" key="1">
    <source>
        <dbReference type="ARBA" id="ARBA00022448"/>
    </source>
</evidence>
<keyword evidence="1" id="KW-0813">Transport</keyword>
<dbReference type="SUPFAM" id="SSF52794">
    <property type="entry name" value="PTS system IIB component-like"/>
    <property type="match status" value="1"/>
</dbReference>
<dbReference type="GO" id="GO:0008982">
    <property type="term" value="F:protein-N(PI)-phosphohistidine-sugar phosphotransferase activity"/>
    <property type="evidence" value="ECO:0007669"/>
    <property type="project" value="InterPro"/>
</dbReference>
<dbReference type="InterPro" id="IPR003501">
    <property type="entry name" value="PTS_EIIB_2/3"/>
</dbReference>
<dbReference type="EMBL" id="QYRT01000006">
    <property type="protein sequence ID" value="TIH39452.1"/>
    <property type="molecule type" value="Genomic_DNA"/>
</dbReference>
<dbReference type="InterPro" id="IPR013012">
    <property type="entry name" value="PTS_EIIB_3"/>
</dbReference>
<comment type="caution">
    <text evidence="9">The sequence shown here is derived from an EMBL/GenBank/DDBJ whole genome shotgun (WGS) entry which is preliminary data.</text>
</comment>
<evidence type="ECO:0000256" key="3">
    <source>
        <dbReference type="ARBA" id="ARBA00022597"/>
    </source>
</evidence>
<dbReference type="Proteomes" id="UP000306192">
    <property type="component" value="Unassembled WGS sequence"/>
</dbReference>
<dbReference type="GO" id="GO:0009401">
    <property type="term" value="P:phosphoenolpyruvate-dependent sugar phosphotransferase system"/>
    <property type="evidence" value="ECO:0007669"/>
    <property type="project" value="UniProtKB-KW"/>
</dbReference>
<feature type="modified residue" description="Phosphocysteine; by EIIA" evidence="7">
    <location>
        <position position="79"/>
    </location>
</feature>
<evidence type="ECO:0000256" key="4">
    <source>
        <dbReference type="ARBA" id="ARBA00022679"/>
    </source>
</evidence>
<dbReference type="Gene3D" id="3.40.50.2300">
    <property type="match status" value="1"/>
</dbReference>
<proteinExistence type="predicted"/>
<sequence>MARADPAVRAGEIVEELLASISHWGNSKQVSAGAEIFVVEARAPSEDTYICTENFGWPKGSPARSRKEARDVKNILVVCGAGASSTFLAHSMRKAATSRHLEVTITAASQDTLVSSLAGIHALLVGPHLAADFEALRDTAALHGVRAALLPETVFSAGGQNSALDLAVSLLLPAPASFAPAPSTFKEQS</sequence>
<keyword evidence="4" id="KW-0808">Transferase</keyword>